<dbReference type="SMART" id="SM00382">
    <property type="entry name" value="AAA"/>
    <property type="match status" value="1"/>
</dbReference>
<dbReference type="Gene3D" id="3.30.450.90">
    <property type="match status" value="1"/>
</dbReference>
<protein>
    <submittedName>
        <fullName evidence="4">Type IV pilus twitching motility protein PilT</fullName>
    </submittedName>
</protein>
<evidence type="ECO:0000313" key="4">
    <source>
        <dbReference type="EMBL" id="WPF88802.1"/>
    </source>
</evidence>
<sequence>MTQSSDRSKKQPLPFPPIIPPTQRQGITETDDETRMSNRKFPSLEDDSQSLSSQSLDFDAPDFDDDDDFESEDQTQITSPDMMPPLGRKSPNLPPPPGLRKDTNSSQPPSNPSPSAKNVRPAPPPLTPPPLTPPPLSPPRSTARPGETDVRRGGTVQKANLRPGPQAGVRPSAPVGRSPGQPSLQELVKLAFDNGYSDVHLGVGELPRMRDRGQMIILEQYPEIDLNTFMSWLREIMREEEIQRFKKELEFDGATQYDFARVRINVFDTLTGPALVLRLIPLKILSMEQLRLPPVFRDVCEVHKGLILITGPTGSGKSTTLAAMIDYINNEFPKHIITIEDPVEFVHKSRKSLIKQREVGMNTLLFDNALKAALREDPDIILVGEMRDKSTVNTALKAAQTGHLVMGTLHTNSAIKTLERIFTLYTAEEQPAIRSAIAESLVCVIAQGLCRTTDGKRAAYHDILINTETVKDYITGNKYEEIAQLMVDGEYDGMVTMNKSLFNLYQEGRITEETALEHSPTRNEMAMMLRGRV</sequence>
<dbReference type="CDD" id="cd01131">
    <property type="entry name" value="PilT"/>
    <property type="match status" value="1"/>
</dbReference>
<dbReference type="InterPro" id="IPR006321">
    <property type="entry name" value="PilT/PilU"/>
</dbReference>
<dbReference type="NCBIfam" id="TIGR01420">
    <property type="entry name" value="pilT_fam"/>
    <property type="match status" value="1"/>
</dbReference>
<dbReference type="InterPro" id="IPR003593">
    <property type="entry name" value="AAA+_ATPase"/>
</dbReference>
<name>A0AAF0ZIL1_9CHRO</name>
<evidence type="ECO:0000256" key="2">
    <source>
        <dbReference type="SAM" id="MobiDB-lite"/>
    </source>
</evidence>
<reference evidence="4" key="1">
    <citation type="submission" date="2023-11" db="EMBL/GenBank/DDBJ databases">
        <title>Genome sequence of Cyanobacterium aponinum BCRC AL20115.</title>
        <authorList>
            <person name="Chang H.-Y."/>
            <person name="Lin K.-M."/>
            <person name="Hsueh H.-T."/>
            <person name="Chu H.-A."/>
            <person name="Kuo C.-H."/>
        </authorList>
    </citation>
    <scope>NUCLEOTIDE SEQUENCE</scope>
    <source>
        <strain evidence="4">AL20115</strain>
    </source>
</reference>
<dbReference type="InterPro" id="IPR027417">
    <property type="entry name" value="P-loop_NTPase"/>
</dbReference>
<dbReference type="GO" id="GO:0005524">
    <property type="term" value="F:ATP binding"/>
    <property type="evidence" value="ECO:0007669"/>
    <property type="project" value="InterPro"/>
</dbReference>
<evidence type="ECO:0000256" key="1">
    <source>
        <dbReference type="ARBA" id="ARBA00006611"/>
    </source>
</evidence>
<feature type="compositionally biased region" description="Pro residues" evidence="2">
    <location>
        <begin position="121"/>
        <end position="138"/>
    </location>
</feature>
<gene>
    <name evidence="4" type="ORF">SAY89_00580</name>
</gene>
<dbReference type="Pfam" id="PF00437">
    <property type="entry name" value="T2SSE"/>
    <property type="match status" value="1"/>
</dbReference>
<dbReference type="PANTHER" id="PTHR30486">
    <property type="entry name" value="TWITCHING MOTILITY PROTEIN PILT"/>
    <property type="match status" value="1"/>
</dbReference>
<feature type="domain" description="Bacterial type II secretion system protein E" evidence="3">
    <location>
        <begin position="374"/>
        <end position="388"/>
    </location>
</feature>
<dbReference type="PANTHER" id="PTHR30486:SF6">
    <property type="entry name" value="TYPE IV PILUS RETRACTATION ATPASE PILT"/>
    <property type="match status" value="1"/>
</dbReference>
<dbReference type="SUPFAM" id="SSF52540">
    <property type="entry name" value="P-loop containing nucleoside triphosphate hydrolases"/>
    <property type="match status" value="1"/>
</dbReference>
<dbReference type="EMBL" id="CP138348">
    <property type="protein sequence ID" value="WPF88802.1"/>
    <property type="molecule type" value="Genomic_DNA"/>
</dbReference>
<dbReference type="Gene3D" id="3.40.50.300">
    <property type="entry name" value="P-loop containing nucleotide triphosphate hydrolases"/>
    <property type="match status" value="1"/>
</dbReference>
<dbReference type="PROSITE" id="PS00662">
    <property type="entry name" value="T2SP_E"/>
    <property type="match status" value="1"/>
</dbReference>
<accession>A0AAF0ZIL1</accession>
<proteinExistence type="inferred from homology"/>
<feature type="region of interest" description="Disordered" evidence="2">
    <location>
        <begin position="1"/>
        <end position="182"/>
    </location>
</feature>
<comment type="similarity">
    <text evidence="1">Belongs to the GSP E family.</text>
</comment>
<dbReference type="InterPro" id="IPR050921">
    <property type="entry name" value="T4SS_GSP_E_ATPase"/>
</dbReference>
<organism evidence="4">
    <name type="scientific">Cyanobacterium aponinum AL20115</name>
    <dbReference type="NCBI Taxonomy" id="3090662"/>
    <lineage>
        <taxon>Bacteria</taxon>
        <taxon>Bacillati</taxon>
        <taxon>Cyanobacteriota</taxon>
        <taxon>Cyanophyceae</taxon>
        <taxon>Oscillatoriophycideae</taxon>
        <taxon>Chroococcales</taxon>
        <taxon>Geminocystaceae</taxon>
        <taxon>Cyanobacterium</taxon>
    </lineage>
</organism>
<dbReference type="RefSeq" id="WP_196215583.1">
    <property type="nucleotide sequence ID" value="NZ_CP138348.1"/>
</dbReference>
<dbReference type="InterPro" id="IPR001482">
    <property type="entry name" value="T2SS/T4SS_dom"/>
</dbReference>
<dbReference type="GO" id="GO:0016887">
    <property type="term" value="F:ATP hydrolysis activity"/>
    <property type="evidence" value="ECO:0007669"/>
    <property type="project" value="InterPro"/>
</dbReference>
<feature type="compositionally biased region" description="Acidic residues" evidence="2">
    <location>
        <begin position="59"/>
        <end position="73"/>
    </location>
</feature>
<dbReference type="AlphaFoldDB" id="A0AAF0ZIL1"/>
<evidence type="ECO:0000259" key="3">
    <source>
        <dbReference type="PROSITE" id="PS00662"/>
    </source>
</evidence>
<feature type="compositionally biased region" description="Low complexity" evidence="2">
    <location>
        <begin position="49"/>
        <end position="58"/>
    </location>
</feature>